<proteinExistence type="predicted"/>
<dbReference type="PANTHER" id="PTHR38009:SF1">
    <property type="entry name" value="CONSERVED HYPOTHETICAL PHAGE TAIL PROTEIN"/>
    <property type="match status" value="1"/>
</dbReference>
<gene>
    <name evidence="1" type="ORF">CRP01_12415</name>
</gene>
<dbReference type="RefSeq" id="WP_099150349.1">
    <property type="nucleotide sequence ID" value="NZ_PDUD01000018.1"/>
</dbReference>
<dbReference type="OrthoDB" id="73314at2"/>
<reference evidence="1 2" key="1">
    <citation type="submission" date="2017-10" db="EMBL/GenBank/DDBJ databases">
        <title>The draft genome sequence of Lewinella nigricans NBRC 102662.</title>
        <authorList>
            <person name="Wang K."/>
        </authorList>
    </citation>
    <scope>NUCLEOTIDE SEQUENCE [LARGE SCALE GENOMIC DNA]</scope>
    <source>
        <strain evidence="1 2">NBRC 102662</strain>
    </source>
</reference>
<dbReference type="GO" id="GO:0005198">
    <property type="term" value="F:structural molecule activity"/>
    <property type="evidence" value="ECO:0007669"/>
    <property type="project" value="InterPro"/>
</dbReference>
<sequence length="151" mass="17379">MAADYPLPKFHFQVDWGGAKIGFTEVSGLDVETEVIEYRHGASAEYFKTKQPGMQKFSNITLKRGTFQSDNEFYDWWKQTYFLQEGNSTGSKFRRDITISLLNENHEPVVVWKIKNAWPIKIQSTDLKADGNEIAIESMELVHEGLTIQND</sequence>
<evidence type="ECO:0000313" key="1">
    <source>
        <dbReference type="EMBL" id="PHN06366.1"/>
    </source>
</evidence>
<evidence type="ECO:0000313" key="2">
    <source>
        <dbReference type="Proteomes" id="UP000223913"/>
    </source>
</evidence>
<name>A0A2D0NDC0_FLAN2</name>
<organism evidence="1 2">
    <name type="scientific">Flavilitoribacter nigricans (strain ATCC 23147 / DSM 23189 / NBRC 102662 / NCIMB 1420 / SS-2)</name>
    <name type="common">Lewinella nigricans</name>
    <dbReference type="NCBI Taxonomy" id="1122177"/>
    <lineage>
        <taxon>Bacteria</taxon>
        <taxon>Pseudomonadati</taxon>
        <taxon>Bacteroidota</taxon>
        <taxon>Saprospiria</taxon>
        <taxon>Saprospirales</taxon>
        <taxon>Lewinellaceae</taxon>
        <taxon>Flavilitoribacter</taxon>
    </lineage>
</organism>
<accession>A0A2D0NDC0</accession>
<dbReference type="NCBIfam" id="TIGR02241">
    <property type="entry name" value="conserved hypothetical phage tail region protein"/>
    <property type="match status" value="1"/>
</dbReference>
<dbReference type="PANTHER" id="PTHR38009">
    <property type="entry name" value="CONSERVED HYPOTHETICAL PHAGE TAIL PROTEIN"/>
    <property type="match status" value="1"/>
</dbReference>
<comment type="caution">
    <text evidence="1">The sequence shown here is derived from an EMBL/GenBank/DDBJ whole genome shotgun (WGS) entry which is preliminary data.</text>
</comment>
<dbReference type="InterPro" id="IPR010667">
    <property type="entry name" value="Phage_T4_Gp19"/>
</dbReference>
<dbReference type="Proteomes" id="UP000223913">
    <property type="component" value="Unassembled WGS sequence"/>
</dbReference>
<dbReference type="Pfam" id="PF06841">
    <property type="entry name" value="Phage_T4_gp19"/>
    <property type="match status" value="1"/>
</dbReference>
<dbReference type="InterPro" id="IPR011747">
    <property type="entry name" value="CHP02241"/>
</dbReference>
<dbReference type="EMBL" id="PDUD01000018">
    <property type="protein sequence ID" value="PHN06366.1"/>
    <property type="molecule type" value="Genomic_DNA"/>
</dbReference>
<protein>
    <submittedName>
        <fullName evidence="1">Phage tail protein</fullName>
    </submittedName>
</protein>
<dbReference type="AlphaFoldDB" id="A0A2D0NDC0"/>
<keyword evidence="2" id="KW-1185">Reference proteome</keyword>